<evidence type="ECO:0000313" key="1">
    <source>
        <dbReference type="EMBL" id="CAK0906651.1"/>
    </source>
</evidence>
<dbReference type="EMBL" id="CAUYUJ010021726">
    <property type="protein sequence ID" value="CAK0906651.1"/>
    <property type="molecule type" value="Genomic_DNA"/>
</dbReference>
<protein>
    <submittedName>
        <fullName evidence="1">Uncharacterized protein</fullName>
    </submittedName>
</protein>
<dbReference type="Proteomes" id="UP001189429">
    <property type="component" value="Unassembled WGS sequence"/>
</dbReference>
<proteinExistence type="predicted"/>
<sequence length="120" mass="12764">MITSLFRASVDGAPSTAPSVRSTSAEAAKETAGARGCALAALRTSAFNCSAATLCGQGRWLCSPTTRAMRPPPVLRERQLALQPAVSQDQCHSECFMTCLNQKVYASCTSFVPPRLVGRR</sequence>
<name>A0ABN9Y6G2_9DINO</name>
<reference evidence="1" key="1">
    <citation type="submission" date="2023-10" db="EMBL/GenBank/DDBJ databases">
        <authorList>
            <person name="Chen Y."/>
            <person name="Shah S."/>
            <person name="Dougan E. K."/>
            <person name="Thang M."/>
            <person name="Chan C."/>
        </authorList>
    </citation>
    <scope>NUCLEOTIDE SEQUENCE [LARGE SCALE GENOMIC DNA]</scope>
</reference>
<evidence type="ECO:0000313" key="2">
    <source>
        <dbReference type="Proteomes" id="UP001189429"/>
    </source>
</evidence>
<organism evidence="1 2">
    <name type="scientific">Prorocentrum cordatum</name>
    <dbReference type="NCBI Taxonomy" id="2364126"/>
    <lineage>
        <taxon>Eukaryota</taxon>
        <taxon>Sar</taxon>
        <taxon>Alveolata</taxon>
        <taxon>Dinophyceae</taxon>
        <taxon>Prorocentrales</taxon>
        <taxon>Prorocentraceae</taxon>
        <taxon>Prorocentrum</taxon>
    </lineage>
</organism>
<keyword evidence="2" id="KW-1185">Reference proteome</keyword>
<gene>
    <name evidence="1" type="ORF">PCOR1329_LOCUS81906</name>
</gene>
<comment type="caution">
    <text evidence="1">The sequence shown here is derived from an EMBL/GenBank/DDBJ whole genome shotgun (WGS) entry which is preliminary data.</text>
</comment>
<accession>A0ABN9Y6G2</accession>